<feature type="domain" description="Coatomer beta subunit C-terminal" evidence="17">
    <location>
        <begin position="680"/>
        <end position="820"/>
    </location>
</feature>
<evidence type="ECO:0000256" key="1">
    <source>
        <dbReference type="ARBA" id="ARBA00004255"/>
    </source>
</evidence>
<dbReference type="Pfam" id="PF07718">
    <property type="entry name" value="Coatamer_beta_C"/>
    <property type="match status" value="1"/>
</dbReference>
<evidence type="ECO:0000256" key="14">
    <source>
        <dbReference type="ARBA" id="ARBA00030841"/>
    </source>
</evidence>
<evidence type="ECO:0000259" key="17">
    <source>
        <dbReference type="Pfam" id="PF07718"/>
    </source>
</evidence>
<dbReference type="AlphaFoldDB" id="A0AAV5SLF4"/>
<evidence type="ECO:0000256" key="9">
    <source>
        <dbReference type="ARBA" id="ARBA00022927"/>
    </source>
</evidence>
<dbReference type="PANTHER" id="PTHR10635:SF0">
    <property type="entry name" value="COATOMER SUBUNIT BETA"/>
    <property type="match status" value="1"/>
</dbReference>
<reference evidence="19" key="1">
    <citation type="submission" date="2023-10" db="EMBL/GenBank/DDBJ databases">
        <title>Genome assembly of Pristionchus species.</title>
        <authorList>
            <person name="Yoshida K."/>
            <person name="Sommer R.J."/>
        </authorList>
    </citation>
    <scope>NUCLEOTIDE SEQUENCE</scope>
    <source>
        <strain evidence="19">RS0144</strain>
    </source>
</reference>
<comment type="subcellular location">
    <subcellularLocation>
        <location evidence="2">Cytoplasmic vesicle</location>
        <location evidence="2">COPI-coated vesicle membrane</location>
        <topology evidence="2">Peripheral membrane protein</topology>
        <orientation evidence="2">Cytoplasmic side</orientation>
    </subcellularLocation>
    <subcellularLocation>
        <location evidence="1">Golgi apparatus membrane</location>
        <topology evidence="1">Peripheral membrane protein</topology>
        <orientation evidence="1">Cytoplasmic side</orientation>
    </subcellularLocation>
</comment>
<proteinExistence type="predicted"/>
<dbReference type="GO" id="GO:0000139">
    <property type="term" value="C:Golgi membrane"/>
    <property type="evidence" value="ECO:0007669"/>
    <property type="project" value="UniProtKB-SubCell"/>
</dbReference>
<dbReference type="FunFam" id="1.25.10.10:FF:000444">
    <property type="entry name" value="Coatomer subunit beta"/>
    <property type="match status" value="1"/>
</dbReference>
<evidence type="ECO:0000259" key="18">
    <source>
        <dbReference type="Pfam" id="PF14806"/>
    </source>
</evidence>
<keyword evidence="9" id="KW-0653">Protein transport</keyword>
<dbReference type="PIRSF" id="PIRSF005727">
    <property type="entry name" value="Coatomer_beta_subunit"/>
    <property type="match status" value="1"/>
</dbReference>
<gene>
    <name evidence="19" type="ORF">PENTCL1PPCAC_6366</name>
</gene>
<evidence type="ECO:0000256" key="2">
    <source>
        <dbReference type="ARBA" id="ARBA00004347"/>
    </source>
</evidence>
<feature type="domain" description="Coatomer beta subunit appendage platform" evidence="18">
    <location>
        <begin position="827"/>
        <end position="958"/>
    </location>
</feature>
<feature type="region of interest" description="Disordered" evidence="15">
    <location>
        <begin position="963"/>
        <end position="983"/>
    </location>
</feature>
<dbReference type="InterPro" id="IPR029446">
    <property type="entry name" value="COPB1_appendage_platform_dom"/>
</dbReference>
<keyword evidence="7" id="KW-0677">Repeat</keyword>
<evidence type="ECO:0000256" key="15">
    <source>
        <dbReference type="SAM" id="MobiDB-lite"/>
    </source>
</evidence>
<dbReference type="SUPFAM" id="SSF48371">
    <property type="entry name" value="ARM repeat"/>
    <property type="match status" value="1"/>
</dbReference>
<evidence type="ECO:0000256" key="13">
    <source>
        <dbReference type="ARBA" id="ARBA00025536"/>
    </source>
</evidence>
<feature type="domain" description="Clathrin/coatomer adaptor adaptin-like N-terminal" evidence="16">
    <location>
        <begin position="34"/>
        <end position="537"/>
    </location>
</feature>
<evidence type="ECO:0000313" key="20">
    <source>
        <dbReference type="Proteomes" id="UP001432027"/>
    </source>
</evidence>
<evidence type="ECO:0000313" key="19">
    <source>
        <dbReference type="EMBL" id="GMS84191.1"/>
    </source>
</evidence>
<evidence type="ECO:0000256" key="11">
    <source>
        <dbReference type="ARBA" id="ARBA00023136"/>
    </source>
</evidence>
<dbReference type="PANTHER" id="PTHR10635">
    <property type="entry name" value="COATOMER SUBUNIT BETA"/>
    <property type="match status" value="1"/>
</dbReference>
<dbReference type="InterPro" id="IPR016460">
    <property type="entry name" value="COPB1"/>
</dbReference>
<keyword evidence="20" id="KW-1185">Reference proteome</keyword>
<evidence type="ECO:0000256" key="6">
    <source>
        <dbReference type="ARBA" id="ARBA00022490"/>
    </source>
</evidence>
<keyword evidence="6" id="KW-0963">Cytoplasm</keyword>
<dbReference type="InterPro" id="IPR011710">
    <property type="entry name" value="Coatomer_bsu_C"/>
</dbReference>
<sequence length="983" mass="109547">TSARIPRRYRPKMSSAEQPCYTLIHVPTDTEFPSEQQLKEKFEKGDDKARVEALKKLILMCMNGDKVQNLIMFVIRFCLPSNDHTLKKLLLNFWEVVPKTNPQGKLLQEMILVCDAYRKDLQHPNEFVRGSTLRFLCKLKEPELIEPLMPAIRQCLEHRHSYVRRNAVCAIFTIYRNFEFLIPDAPEVVSTFLEAEQDASCKRNAFMMLLHVDQARALDFLSNCIEQVTTFGDILQLIIVELIYKVCHANPLERQRFIRCVYNLLQSSSGAVRYEAAGTLVTLSQAPAAIRAAATAYIELIVKESDNNIKLIVLDRLIELRQTSAGEKVLQELVMDIMRVLTAPGLEVRKKTLSLSLELVSSRNVEDMVMFLKKEIAKSGNENADDASKYRQELVRTLHTATIKFPDVAVSIVPVLMEFLSDESEQVASYVLQFVREAIHKLPHLKATIITSLLDGLLFIQKPKILTASLWILCTFADTNETIHQVLGLVKKSLGELPIVESELRGVEGQENVVPGVEEKKTVRPMVTADGTYATQSAISSSLSSCKKGEDRPPLRRFLLDGDFFIAASLATSLSKLAANHAKLNSDRKKQINLLNGQLIYILGSMVHLGKSGLTKTNMSDDDVDRVMTTIRVLADYGAEMEETMIHKTRASLEMLLSSQKGELRVGESGEKKSRDGVQADKTILFTQLAARGDAIGGTENMFDLSLSQALGTANKTAKFDFSSSKLGKVIQLAGFSDPIYAEAYVNVNQYDIVLDVLLVNQTADTLQNVSLELSTVGDLKLVDKPTPCTLAPADFANIKATVKVASTENGVIFSMISYDVRGAASDRNAVYLQDIRIDIMDYIVPGTATDAEFRKMWSDFEWENKVAVHTSITHLREYIDHLSKVTNMKILTPESALDGSCGFMAANLCAHSIFGEDAIANVSIEKANPLEETSPIHGHIRIRAKSQGMALTLGDKINVAQRERKGPKPVVLPQQEVEEEME</sequence>
<organism evidence="19 20">
    <name type="scientific">Pristionchus entomophagus</name>
    <dbReference type="NCBI Taxonomy" id="358040"/>
    <lineage>
        <taxon>Eukaryota</taxon>
        <taxon>Metazoa</taxon>
        <taxon>Ecdysozoa</taxon>
        <taxon>Nematoda</taxon>
        <taxon>Chromadorea</taxon>
        <taxon>Rhabditida</taxon>
        <taxon>Rhabditina</taxon>
        <taxon>Diplogasteromorpha</taxon>
        <taxon>Diplogasteroidea</taxon>
        <taxon>Neodiplogasteridae</taxon>
        <taxon>Pristionchus</taxon>
    </lineage>
</organism>
<evidence type="ECO:0000256" key="7">
    <source>
        <dbReference type="ARBA" id="ARBA00022737"/>
    </source>
</evidence>
<keyword evidence="12" id="KW-0968">Cytoplasmic vesicle</keyword>
<name>A0AAV5SLF4_9BILA</name>
<feature type="non-terminal residue" evidence="19">
    <location>
        <position position="983"/>
    </location>
</feature>
<dbReference type="InterPro" id="IPR002553">
    <property type="entry name" value="Clathrin/coatomer_adapt-like_N"/>
</dbReference>
<evidence type="ECO:0000256" key="4">
    <source>
        <dbReference type="ARBA" id="ARBA00017024"/>
    </source>
</evidence>
<keyword evidence="11" id="KW-0472">Membrane</keyword>
<comment type="function">
    <text evidence="13">The coatomer is a cytosolic protein complex that binds to dilysine motifs and reversibly associates with Golgi non-clathrin-coated vesicles, which further mediate biosynthetic protein transport from the ER, via the Golgi up to the trans Golgi network. Coatomer complex is required for budding from Golgi membranes, and is essential for the retrograde Golgi-to-ER transport of dilysine-tagged proteins.</text>
</comment>
<evidence type="ECO:0000256" key="3">
    <source>
        <dbReference type="ARBA" id="ARBA00011775"/>
    </source>
</evidence>
<dbReference type="Pfam" id="PF14806">
    <property type="entry name" value="Coatomer_b_Cpla"/>
    <property type="match status" value="1"/>
</dbReference>
<accession>A0AAV5SLF4</accession>
<evidence type="ECO:0000256" key="5">
    <source>
        <dbReference type="ARBA" id="ARBA00022448"/>
    </source>
</evidence>
<dbReference type="GO" id="GO:0006888">
    <property type="term" value="P:endoplasmic reticulum to Golgi vesicle-mediated transport"/>
    <property type="evidence" value="ECO:0007669"/>
    <property type="project" value="TreeGrafter"/>
</dbReference>
<keyword evidence="10" id="KW-0333">Golgi apparatus</keyword>
<feature type="non-terminal residue" evidence="19">
    <location>
        <position position="1"/>
    </location>
</feature>
<dbReference type="InterPro" id="IPR011989">
    <property type="entry name" value="ARM-like"/>
</dbReference>
<evidence type="ECO:0000259" key="16">
    <source>
        <dbReference type="Pfam" id="PF01602"/>
    </source>
</evidence>
<evidence type="ECO:0000256" key="8">
    <source>
        <dbReference type="ARBA" id="ARBA00022892"/>
    </source>
</evidence>
<dbReference type="Proteomes" id="UP001432027">
    <property type="component" value="Unassembled WGS sequence"/>
</dbReference>
<evidence type="ECO:0000256" key="12">
    <source>
        <dbReference type="ARBA" id="ARBA00023329"/>
    </source>
</evidence>
<dbReference type="GO" id="GO:0006886">
    <property type="term" value="P:intracellular protein transport"/>
    <property type="evidence" value="ECO:0007669"/>
    <property type="project" value="InterPro"/>
</dbReference>
<keyword evidence="5" id="KW-0813">Transport</keyword>
<dbReference type="InterPro" id="IPR016024">
    <property type="entry name" value="ARM-type_fold"/>
</dbReference>
<dbReference type="EMBL" id="BTSX01000002">
    <property type="protein sequence ID" value="GMS84191.1"/>
    <property type="molecule type" value="Genomic_DNA"/>
</dbReference>
<dbReference type="GO" id="GO:0030126">
    <property type="term" value="C:COPI vesicle coat"/>
    <property type="evidence" value="ECO:0007669"/>
    <property type="project" value="InterPro"/>
</dbReference>
<evidence type="ECO:0000256" key="10">
    <source>
        <dbReference type="ARBA" id="ARBA00023034"/>
    </source>
</evidence>
<protein>
    <recommendedName>
        <fullName evidence="4">Coatomer subunit beta</fullName>
    </recommendedName>
    <alternativeName>
        <fullName evidence="14">Beta-coat protein</fullName>
    </alternativeName>
</protein>
<dbReference type="Pfam" id="PF01602">
    <property type="entry name" value="Adaptin_N"/>
    <property type="match status" value="1"/>
</dbReference>
<comment type="caution">
    <text evidence="19">The sequence shown here is derived from an EMBL/GenBank/DDBJ whole genome shotgun (WGS) entry which is preliminary data.</text>
</comment>
<comment type="subunit">
    <text evidence="3">Oligomeric complex that consists of at least the alpha, beta, beta', gamma, delta, epsilon and zeta subunits.</text>
</comment>
<keyword evidence="8" id="KW-0931">ER-Golgi transport</keyword>
<dbReference type="Gene3D" id="1.25.10.10">
    <property type="entry name" value="Leucine-rich Repeat Variant"/>
    <property type="match status" value="1"/>
</dbReference>
<dbReference type="GO" id="GO:0006891">
    <property type="term" value="P:intra-Golgi vesicle-mediated transport"/>
    <property type="evidence" value="ECO:0007669"/>
    <property type="project" value="TreeGrafter"/>
</dbReference>
<dbReference type="GO" id="GO:0005198">
    <property type="term" value="F:structural molecule activity"/>
    <property type="evidence" value="ECO:0007669"/>
    <property type="project" value="InterPro"/>
</dbReference>